<dbReference type="Proteomes" id="UP000675881">
    <property type="component" value="Chromosome 3"/>
</dbReference>
<dbReference type="GO" id="GO:0016020">
    <property type="term" value="C:membrane"/>
    <property type="evidence" value="ECO:0007669"/>
    <property type="project" value="InterPro"/>
</dbReference>
<dbReference type="Gene3D" id="1.20.58.390">
    <property type="entry name" value="Neurotransmitter-gated ion-channel transmembrane domain"/>
    <property type="match status" value="1"/>
</dbReference>
<keyword evidence="2" id="KW-1185">Reference proteome</keyword>
<protein>
    <submittedName>
        <fullName evidence="1">(salmon louse) hypothetical protein</fullName>
    </submittedName>
</protein>
<dbReference type="EMBL" id="HG994582">
    <property type="protein sequence ID" value="CAF2894387.1"/>
    <property type="molecule type" value="Genomic_DNA"/>
</dbReference>
<name>A0A7R8CU14_LEPSM</name>
<dbReference type="SUPFAM" id="SSF90112">
    <property type="entry name" value="Neurotransmitter-gated ion-channel transmembrane pore"/>
    <property type="match status" value="1"/>
</dbReference>
<gene>
    <name evidence="1" type="ORF">LSAA_7946</name>
</gene>
<accession>A0A7R8CU14</accession>
<dbReference type="InterPro" id="IPR036719">
    <property type="entry name" value="Neuro-gated_channel_TM_sf"/>
</dbReference>
<sequence length="206" mass="23478">MPLKPLKLDNYDRNGSTEKRCLSLQKSSFSPLDRPMAVDHPKLDDSALMETVMFSPLEGPRALDHSHDHHEHSFATRDWISHRSNLYSEHDLRYCGMAFSFHTPRVYTRVGMSLTTLLALTAMFGAVRSNVPKVSYLILTDGALYKLENGQAPTELFPTQHNVACLAHTSNNICDKINDDKSLISYLPRRRKEQWANAENNSKSRF</sequence>
<evidence type="ECO:0000313" key="2">
    <source>
        <dbReference type="Proteomes" id="UP000675881"/>
    </source>
</evidence>
<evidence type="ECO:0000313" key="1">
    <source>
        <dbReference type="EMBL" id="CAF2894387.1"/>
    </source>
</evidence>
<organism evidence="1 2">
    <name type="scientific">Lepeophtheirus salmonis</name>
    <name type="common">Salmon louse</name>
    <name type="synonym">Caligus salmonis</name>
    <dbReference type="NCBI Taxonomy" id="72036"/>
    <lineage>
        <taxon>Eukaryota</taxon>
        <taxon>Metazoa</taxon>
        <taxon>Ecdysozoa</taxon>
        <taxon>Arthropoda</taxon>
        <taxon>Crustacea</taxon>
        <taxon>Multicrustacea</taxon>
        <taxon>Hexanauplia</taxon>
        <taxon>Copepoda</taxon>
        <taxon>Siphonostomatoida</taxon>
        <taxon>Caligidae</taxon>
        <taxon>Lepeophtheirus</taxon>
    </lineage>
</organism>
<dbReference type="GO" id="GO:0006811">
    <property type="term" value="P:monoatomic ion transport"/>
    <property type="evidence" value="ECO:0007669"/>
    <property type="project" value="InterPro"/>
</dbReference>
<proteinExistence type="predicted"/>
<dbReference type="InterPro" id="IPR038050">
    <property type="entry name" value="Neuro_actylchol_rec"/>
</dbReference>
<reference evidence="1" key="1">
    <citation type="submission" date="2021-02" db="EMBL/GenBank/DDBJ databases">
        <authorList>
            <person name="Bekaert M."/>
        </authorList>
    </citation>
    <scope>NUCLEOTIDE SEQUENCE</scope>
    <source>
        <strain evidence="1">IoA-00</strain>
    </source>
</reference>
<dbReference type="AlphaFoldDB" id="A0A7R8CU14"/>